<feature type="domain" description="DUF4347" evidence="1">
    <location>
        <begin position="2"/>
        <end position="152"/>
    </location>
</feature>
<reference evidence="2 3" key="1">
    <citation type="journal article" date="2012" name="J. Bacteriol.">
        <title>De Novo Genome Project of Cupriavidus basilensis OR16.</title>
        <authorList>
            <person name="Cserhati M."/>
            <person name="Kriszt B."/>
            <person name="Szoboszlay S."/>
            <person name="Toth A."/>
            <person name="Szabo I."/>
            <person name="Tancsics A."/>
            <person name="Nagy I."/>
            <person name="Horvath B."/>
            <person name="Nagy I."/>
            <person name="Kukolya J."/>
        </authorList>
    </citation>
    <scope>NUCLEOTIDE SEQUENCE [LARGE SCALE GENOMIC DNA]</scope>
    <source>
        <strain evidence="2 3">OR16</strain>
    </source>
</reference>
<proteinExistence type="predicted"/>
<name>H1SIC8_9BURK</name>
<protein>
    <recommendedName>
        <fullName evidence="1">DUF4347 domain-containing protein</fullName>
    </recommendedName>
</protein>
<accession>H1SIC8</accession>
<comment type="caution">
    <text evidence="2">The sequence shown here is derived from an EMBL/GenBank/DDBJ whole genome shotgun (WGS) entry which is preliminary data.</text>
</comment>
<dbReference type="Proteomes" id="UP000005808">
    <property type="component" value="Unassembled WGS sequence"/>
</dbReference>
<dbReference type="Pfam" id="PF14252">
    <property type="entry name" value="DUF4347"/>
    <property type="match status" value="1"/>
</dbReference>
<dbReference type="EMBL" id="AHJE01000196">
    <property type="protein sequence ID" value="EHP37730.1"/>
    <property type="molecule type" value="Genomic_DNA"/>
</dbReference>
<organism evidence="2 3">
    <name type="scientific">Cupriavidus basilensis OR16</name>
    <dbReference type="NCBI Taxonomy" id="1127483"/>
    <lineage>
        <taxon>Bacteria</taxon>
        <taxon>Pseudomonadati</taxon>
        <taxon>Pseudomonadota</taxon>
        <taxon>Betaproteobacteria</taxon>
        <taxon>Burkholderiales</taxon>
        <taxon>Burkholderiaceae</taxon>
        <taxon>Cupriavidus</taxon>
    </lineage>
</organism>
<evidence type="ECO:0000313" key="3">
    <source>
        <dbReference type="Proteomes" id="UP000005808"/>
    </source>
</evidence>
<dbReference type="InterPro" id="IPR025592">
    <property type="entry name" value="DUF4347"/>
</dbReference>
<gene>
    <name evidence="2" type="ORF">OR16_41244</name>
</gene>
<dbReference type="AlphaFoldDB" id="H1SIC8"/>
<evidence type="ECO:0000259" key="1">
    <source>
        <dbReference type="Pfam" id="PF14252"/>
    </source>
</evidence>
<feature type="non-terminal residue" evidence="2">
    <location>
        <position position="593"/>
    </location>
</feature>
<evidence type="ECO:0000313" key="2">
    <source>
        <dbReference type="EMBL" id="EHP37730.1"/>
    </source>
</evidence>
<sequence length="593" mass="55323">MEDSASLLAGVAPGTDIVYLNRNADGLAQMADYLSAHPGAKSVQIIAHGEAGDLWLGSTYLSGDNVGAYASSLAKIGSGIQSGGDILIYACSTAQGAAGLSFIDSLAALTGRDIAASDNRTGAGSDWNLEITTGQIEATSVLSASAESAYTHDLALITVTNIGDTGTGTLRNAISAAQAGDTITFSTGMTINLSTITSGNSLLVIGKNLTIDGDINHDGIADVTLDGQYKGRVLEITSGSTVGLKGLVIEHGLVSGNGGVGGSGATAAQGGGIYNAGTLTLTDVTVTANAAAGGGGGGGVRGATVGGGGGGGGGMSGIGGGAGGAAGAGSTSGYYGGTAGHNGVGGLGGGYDGIHMGGGGGSTTGGAGGTSSIAAAYSTGGSGGTASNGSLSIGGGGGGSGWDATGGAGGSAAGGIFNATGATLNVVGNSIISNNLGAGGGGGGGAGAGSGSNANGGAGGLGVGAIWNQGTVHITASAYAAMSGNAGTSGAGGLEDSGGFTGISPVSSNKIYNDTGATLDKTYTPNAAPVATTSGGTTAFTEGNNVASTPVVVDSGVTFSDADNTTFASGKVAITGNFHSGEDALAFTNDGTT</sequence>